<organism evidence="1 2">
    <name type="scientific">Pogonophryne albipinna</name>
    <dbReference type="NCBI Taxonomy" id="1090488"/>
    <lineage>
        <taxon>Eukaryota</taxon>
        <taxon>Metazoa</taxon>
        <taxon>Chordata</taxon>
        <taxon>Craniata</taxon>
        <taxon>Vertebrata</taxon>
        <taxon>Euteleostomi</taxon>
        <taxon>Actinopterygii</taxon>
        <taxon>Neopterygii</taxon>
        <taxon>Teleostei</taxon>
        <taxon>Neoteleostei</taxon>
        <taxon>Acanthomorphata</taxon>
        <taxon>Eupercaria</taxon>
        <taxon>Perciformes</taxon>
        <taxon>Notothenioidei</taxon>
        <taxon>Pogonophryne</taxon>
    </lineage>
</organism>
<keyword evidence="2" id="KW-1185">Reference proteome</keyword>
<name>A0AAD6BAF1_9TELE</name>
<protein>
    <submittedName>
        <fullName evidence="1">Uncharacterized protein</fullName>
    </submittedName>
</protein>
<reference evidence="1" key="1">
    <citation type="submission" date="2022-11" db="EMBL/GenBank/DDBJ databases">
        <title>Chromosome-level genome of Pogonophryne albipinna.</title>
        <authorList>
            <person name="Jo E."/>
        </authorList>
    </citation>
    <scope>NUCLEOTIDE SEQUENCE</scope>
    <source>
        <strain evidence="1">SGF0006</strain>
        <tissue evidence="1">Muscle</tissue>
    </source>
</reference>
<sequence>MNTTIYREILDENLLQSALDLRLGRRFTLQQDNDPKHTATITKEWLRVKSVNVLECPSQSLWGPSNWITVSRPLDVCDNCHYLVWGAGGSNTFHSNIRLRSIPQEHQLAERIRL</sequence>
<evidence type="ECO:0000313" key="2">
    <source>
        <dbReference type="Proteomes" id="UP001219934"/>
    </source>
</evidence>
<comment type="caution">
    <text evidence="1">The sequence shown here is derived from an EMBL/GenBank/DDBJ whole genome shotgun (WGS) entry which is preliminary data.</text>
</comment>
<dbReference type="InterPro" id="IPR036397">
    <property type="entry name" value="RNaseH_sf"/>
</dbReference>
<dbReference type="Proteomes" id="UP001219934">
    <property type="component" value="Unassembled WGS sequence"/>
</dbReference>
<dbReference type="GO" id="GO:0003676">
    <property type="term" value="F:nucleic acid binding"/>
    <property type="evidence" value="ECO:0007669"/>
    <property type="project" value="InterPro"/>
</dbReference>
<dbReference type="AlphaFoldDB" id="A0AAD6BAF1"/>
<dbReference type="Gene3D" id="3.30.420.10">
    <property type="entry name" value="Ribonuclease H-like superfamily/Ribonuclease H"/>
    <property type="match status" value="1"/>
</dbReference>
<proteinExistence type="predicted"/>
<accession>A0AAD6BAF1</accession>
<evidence type="ECO:0000313" key="1">
    <source>
        <dbReference type="EMBL" id="KAJ4939250.1"/>
    </source>
</evidence>
<gene>
    <name evidence="1" type="ORF">JOQ06_028706</name>
</gene>
<dbReference type="EMBL" id="JAPTMU010000008">
    <property type="protein sequence ID" value="KAJ4939250.1"/>
    <property type="molecule type" value="Genomic_DNA"/>
</dbReference>